<accession>A0A6H2ELU5</accession>
<dbReference type="KEGG" id="arca:HC352_05625"/>
<evidence type="ECO:0000256" key="1">
    <source>
        <dbReference type="SAM" id="MobiDB-lite"/>
    </source>
</evidence>
<protein>
    <submittedName>
        <fullName evidence="3">Helix-turn-helix domain-containing protein</fullName>
    </submittedName>
</protein>
<evidence type="ECO:0000259" key="2">
    <source>
        <dbReference type="Pfam" id="PF12728"/>
    </source>
</evidence>
<evidence type="ECO:0000313" key="3">
    <source>
        <dbReference type="EMBL" id="QJC22032.1"/>
    </source>
</evidence>
<dbReference type="EMBL" id="CP050804">
    <property type="protein sequence ID" value="QJC22032.1"/>
    <property type="molecule type" value="Genomic_DNA"/>
</dbReference>
<feature type="domain" description="Helix-turn-helix" evidence="2">
    <location>
        <begin position="5"/>
        <end position="55"/>
    </location>
</feature>
<dbReference type="Proteomes" id="UP000502298">
    <property type="component" value="Chromosome"/>
</dbReference>
<dbReference type="RefSeq" id="WP_168917966.1">
    <property type="nucleotide sequence ID" value="NZ_CP050804.1"/>
</dbReference>
<gene>
    <name evidence="3" type="ORF">HC352_05625</name>
</gene>
<organism evidence="3 4">
    <name type="scientific">Arcanobacterium buesumense</name>
    <dbReference type="NCBI Taxonomy" id="2722751"/>
    <lineage>
        <taxon>Bacteria</taxon>
        <taxon>Bacillati</taxon>
        <taxon>Actinomycetota</taxon>
        <taxon>Actinomycetes</taxon>
        <taxon>Actinomycetales</taxon>
        <taxon>Actinomycetaceae</taxon>
        <taxon>Arcanobacterium</taxon>
    </lineage>
</organism>
<reference evidence="3 4" key="1">
    <citation type="submission" date="2020-03" db="EMBL/GenBank/DDBJ databases">
        <title>Complete genome of Arcanobacterium buesumensis sp. nov. strain 2701.</title>
        <authorList>
            <person name="Borowiak M."/>
            <person name="Alssahen M."/>
            <person name="Laemmler C."/>
            <person name="Malorny B."/>
            <person name="Hassan A."/>
            <person name="Prenger-Berninghoff E."/>
            <person name="Ploetz M."/>
            <person name="Abdulmawjood A."/>
        </authorList>
    </citation>
    <scope>NUCLEOTIDE SEQUENCE [LARGE SCALE GENOMIC DNA]</scope>
    <source>
        <strain evidence="3 4">2701</strain>
    </source>
</reference>
<sequence length="82" mass="9136">MTAELLTTADVAERLKISPETVAIYASKGEFPGSFKIGIRWRIPKNAIDDYIRAKRGIKHPDSSPNAIAPRSTRARNRRKAS</sequence>
<dbReference type="InterPro" id="IPR009061">
    <property type="entry name" value="DNA-bd_dom_put_sf"/>
</dbReference>
<name>A0A6H2ELU5_9ACTO</name>
<dbReference type="Pfam" id="PF12728">
    <property type="entry name" value="HTH_17"/>
    <property type="match status" value="1"/>
</dbReference>
<feature type="compositionally biased region" description="Basic residues" evidence="1">
    <location>
        <begin position="73"/>
        <end position="82"/>
    </location>
</feature>
<keyword evidence="4" id="KW-1185">Reference proteome</keyword>
<dbReference type="AlphaFoldDB" id="A0A6H2ELU5"/>
<feature type="region of interest" description="Disordered" evidence="1">
    <location>
        <begin position="56"/>
        <end position="82"/>
    </location>
</feature>
<dbReference type="SUPFAM" id="SSF46955">
    <property type="entry name" value="Putative DNA-binding domain"/>
    <property type="match status" value="1"/>
</dbReference>
<evidence type="ECO:0000313" key="4">
    <source>
        <dbReference type="Proteomes" id="UP000502298"/>
    </source>
</evidence>
<proteinExistence type="predicted"/>
<dbReference type="InterPro" id="IPR041657">
    <property type="entry name" value="HTH_17"/>
</dbReference>